<proteinExistence type="predicted"/>
<keyword evidence="1" id="KW-0472">Membrane</keyword>
<keyword evidence="1" id="KW-0812">Transmembrane</keyword>
<reference evidence="2" key="1">
    <citation type="submission" date="2014-11" db="EMBL/GenBank/DDBJ databases">
        <authorList>
            <person name="Amaro Gonzalez C."/>
        </authorList>
    </citation>
    <scope>NUCLEOTIDE SEQUENCE</scope>
</reference>
<dbReference type="AlphaFoldDB" id="A0A0E9VLW0"/>
<feature type="transmembrane region" description="Helical" evidence="1">
    <location>
        <begin position="6"/>
        <end position="28"/>
    </location>
</feature>
<evidence type="ECO:0000256" key="1">
    <source>
        <dbReference type="SAM" id="Phobius"/>
    </source>
</evidence>
<sequence>MINSRALYFILSCRWGLTHTALLVYINVL</sequence>
<dbReference type="EMBL" id="GBXM01030197">
    <property type="protein sequence ID" value="JAH78380.1"/>
    <property type="molecule type" value="Transcribed_RNA"/>
</dbReference>
<accession>A0A0E9VLW0</accession>
<protein>
    <submittedName>
        <fullName evidence="2">Uncharacterized protein</fullName>
    </submittedName>
</protein>
<keyword evidence="1" id="KW-1133">Transmembrane helix</keyword>
<reference evidence="2" key="2">
    <citation type="journal article" date="2015" name="Fish Shellfish Immunol.">
        <title>Early steps in the European eel (Anguilla anguilla)-Vibrio vulnificus interaction in the gills: Role of the RtxA13 toxin.</title>
        <authorList>
            <person name="Callol A."/>
            <person name="Pajuelo D."/>
            <person name="Ebbesson L."/>
            <person name="Teles M."/>
            <person name="MacKenzie S."/>
            <person name="Amaro C."/>
        </authorList>
    </citation>
    <scope>NUCLEOTIDE SEQUENCE</scope>
</reference>
<evidence type="ECO:0000313" key="2">
    <source>
        <dbReference type="EMBL" id="JAH78380.1"/>
    </source>
</evidence>
<organism evidence="2">
    <name type="scientific">Anguilla anguilla</name>
    <name type="common">European freshwater eel</name>
    <name type="synonym">Muraena anguilla</name>
    <dbReference type="NCBI Taxonomy" id="7936"/>
    <lineage>
        <taxon>Eukaryota</taxon>
        <taxon>Metazoa</taxon>
        <taxon>Chordata</taxon>
        <taxon>Craniata</taxon>
        <taxon>Vertebrata</taxon>
        <taxon>Euteleostomi</taxon>
        <taxon>Actinopterygii</taxon>
        <taxon>Neopterygii</taxon>
        <taxon>Teleostei</taxon>
        <taxon>Anguilliformes</taxon>
        <taxon>Anguillidae</taxon>
        <taxon>Anguilla</taxon>
    </lineage>
</organism>
<name>A0A0E9VLW0_ANGAN</name>